<dbReference type="Proteomes" id="UP000054805">
    <property type="component" value="Unassembled WGS sequence"/>
</dbReference>
<gene>
    <name evidence="1" type="ORF">T4A_10095</name>
    <name evidence="2" type="ORF">T4B_9684</name>
</gene>
<dbReference type="EMBL" id="JYDR01000087">
    <property type="protein sequence ID" value="KRY69627.1"/>
    <property type="molecule type" value="Genomic_DNA"/>
</dbReference>
<dbReference type="EMBL" id="JYDS01000344">
    <property type="protein sequence ID" value="KRZ12198.1"/>
    <property type="molecule type" value="Genomic_DNA"/>
</dbReference>
<evidence type="ECO:0000313" key="4">
    <source>
        <dbReference type="Proteomes" id="UP000054805"/>
    </source>
</evidence>
<accession>A0A0V1E7A3</accession>
<comment type="caution">
    <text evidence="1">The sequence shown here is derived from an EMBL/GenBank/DDBJ whole genome shotgun (WGS) entry which is preliminary data.</text>
</comment>
<dbReference type="AlphaFoldDB" id="A0A0V1E7A3"/>
<proteinExistence type="predicted"/>
<evidence type="ECO:0000313" key="1">
    <source>
        <dbReference type="EMBL" id="KRY69627.1"/>
    </source>
</evidence>
<reference evidence="3 4" key="1">
    <citation type="submission" date="2015-01" db="EMBL/GenBank/DDBJ databases">
        <title>Evolution of Trichinella species and genotypes.</title>
        <authorList>
            <person name="Korhonen P.K."/>
            <person name="Edoardo P."/>
            <person name="Giuseppe L.R."/>
            <person name="Gasser R.B."/>
        </authorList>
    </citation>
    <scope>NUCLEOTIDE SEQUENCE [LARGE SCALE GENOMIC DNA]</scope>
    <source>
        <strain evidence="1">ISS13</strain>
        <strain evidence="2">ISS588</strain>
    </source>
</reference>
<protein>
    <submittedName>
        <fullName evidence="1">Uncharacterized protein</fullName>
    </submittedName>
</protein>
<evidence type="ECO:0000313" key="2">
    <source>
        <dbReference type="EMBL" id="KRZ12198.1"/>
    </source>
</evidence>
<name>A0A0V1E7A3_TRIPS</name>
<keyword evidence="4" id="KW-1185">Reference proteome</keyword>
<sequence>MGKAVFSQSGLAASTWQYLEVRFSVLNHWNPASASKCRQCTEEVEHRRGSRPSACGNQRRTGVTRPYFAPVHRPQFYWEAARRLFYGLSLTRFDAVCDQAGSISPLLALCCVNNCVKPLPAAFAGLSLLSVAPCPVSSSGTFSRDPCNGCRTGRHCKPLQGAQTICIWDVRDHQLLHNHSPAAQQPPDKGCHLPSIGKLYWLASPKNYRHDVASLHPCLENTETTASLSTNNEIFKFCILPGTASMLSLCGLMVATVHLSAGRLKGCAPLLWLRCVSSGNPKRNVHFHRNRNIPLPFGRVVCWSIFLVSSPAGPTVKSGLPRLGPGCNILRQHFRWFAVDFPQRLRFQLVSVPSQGSLAPADGALSRHFANETREQVLNLMIRRK</sequence>
<organism evidence="1 3">
    <name type="scientific">Trichinella pseudospiralis</name>
    <name type="common">Parasitic roundworm</name>
    <dbReference type="NCBI Taxonomy" id="6337"/>
    <lineage>
        <taxon>Eukaryota</taxon>
        <taxon>Metazoa</taxon>
        <taxon>Ecdysozoa</taxon>
        <taxon>Nematoda</taxon>
        <taxon>Enoplea</taxon>
        <taxon>Dorylaimia</taxon>
        <taxon>Trichinellida</taxon>
        <taxon>Trichinellidae</taxon>
        <taxon>Trichinella</taxon>
    </lineage>
</organism>
<evidence type="ECO:0000313" key="3">
    <source>
        <dbReference type="Proteomes" id="UP000054632"/>
    </source>
</evidence>
<dbReference type="Proteomes" id="UP000054632">
    <property type="component" value="Unassembled WGS sequence"/>
</dbReference>